<reference evidence="4 5" key="1">
    <citation type="journal article" date="2012" name="Antonie Van Leeuwenhoek">
        <title>Shewanella litorisediminis sp. nov., a gammaproteobacterium isolated from a tidal flat sediment.</title>
        <authorList>
            <person name="Lee M.H."/>
            <person name="Yoon J.H."/>
        </authorList>
    </citation>
    <scope>NUCLEOTIDE SEQUENCE [LARGE SCALE GENOMIC DNA]</scope>
    <source>
        <strain evidence="4 5">SMK1-12</strain>
    </source>
</reference>
<gene>
    <name evidence="4" type="ORF">JQC75_18495</name>
</gene>
<dbReference type="Gene3D" id="1.20.120.160">
    <property type="entry name" value="HPT domain"/>
    <property type="match status" value="1"/>
</dbReference>
<evidence type="ECO:0000256" key="1">
    <source>
        <dbReference type="ARBA" id="ARBA00023012"/>
    </source>
</evidence>
<name>A0ABX7G3H5_9GAMM</name>
<evidence type="ECO:0000256" key="2">
    <source>
        <dbReference type="PROSITE-ProRule" id="PRU00110"/>
    </source>
</evidence>
<evidence type="ECO:0000313" key="5">
    <source>
        <dbReference type="Proteomes" id="UP000596252"/>
    </source>
</evidence>
<organism evidence="4 5">
    <name type="scientific">Shewanella litorisediminis</name>
    <dbReference type="NCBI Taxonomy" id="1173586"/>
    <lineage>
        <taxon>Bacteria</taxon>
        <taxon>Pseudomonadati</taxon>
        <taxon>Pseudomonadota</taxon>
        <taxon>Gammaproteobacteria</taxon>
        <taxon>Alteromonadales</taxon>
        <taxon>Shewanellaceae</taxon>
        <taxon>Shewanella</taxon>
    </lineage>
</organism>
<keyword evidence="5" id="KW-1185">Reference proteome</keyword>
<dbReference type="Proteomes" id="UP000596252">
    <property type="component" value="Chromosome"/>
</dbReference>
<proteinExistence type="predicted"/>
<protein>
    <submittedName>
        <fullName evidence="4">Hpt domain-containing protein</fullName>
    </submittedName>
</protein>
<evidence type="ECO:0000313" key="4">
    <source>
        <dbReference type="EMBL" id="QRH01805.1"/>
    </source>
</evidence>
<feature type="domain" description="HPt" evidence="3">
    <location>
        <begin position="23"/>
        <end position="116"/>
    </location>
</feature>
<dbReference type="InterPro" id="IPR036641">
    <property type="entry name" value="HPT_dom_sf"/>
</dbReference>
<keyword evidence="1" id="KW-0902">Two-component regulatory system</keyword>
<dbReference type="Pfam" id="PF01627">
    <property type="entry name" value="Hpt"/>
    <property type="match status" value="1"/>
</dbReference>
<dbReference type="RefSeq" id="WP_203325474.1">
    <property type="nucleotide sequence ID" value="NZ_CP069213.1"/>
</dbReference>
<keyword evidence="2" id="KW-0597">Phosphoprotein</keyword>
<evidence type="ECO:0000259" key="3">
    <source>
        <dbReference type="PROSITE" id="PS50894"/>
    </source>
</evidence>
<sequence>MPQPASPQQALDYASALKRLGGNQGLLNAVLAKFSEDFQTFPERLQTLFETGQWNELRILTHTLKGSAANISAGRLSGAAAAIESAIKNGEVPVSPELCLVCLDAWQQLAGELDALHGARQAPETVAISMTEMLVRLKRLEALIDSDFAAADAMFLELRQLRVPERYQDDFNLFIKQFDAFDVRAAKSVLARMLGREA</sequence>
<dbReference type="InterPro" id="IPR008207">
    <property type="entry name" value="Sig_transdc_His_kin_Hpt_dom"/>
</dbReference>
<dbReference type="CDD" id="cd00088">
    <property type="entry name" value="HPT"/>
    <property type="match status" value="1"/>
</dbReference>
<dbReference type="PROSITE" id="PS50894">
    <property type="entry name" value="HPT"/>
    <property type="match status" value="1"/>
</dbReference>
<accession>A0ABX7G3H5</accession>
<dbReference type="EMBL" id="CP069213">
    <property type="protein sequence ID" value="QRH01805.1"/>
    <property type="molecule type" value="Genomic_DNA"/>
</dbReference>
<dbReference type="SUPFAM" id="SSF47226">
    <property type="entry name" value="Histidine-containing phosphotransfer domain, HPT domain"/>
    <property type="match status" value="1"/>
</dbReference>
<feature type="modified residue" description="Phosphohistidine" evidence="2">
    <location>
        <position position="62"/>
    </location>
</feature>